<dbReference type="PANTHER" id="PTHR43798">
    <property type="entry name" value="MONOACYLGLYCEROL LIPASE"/>
    <property type="match status" value="1"/>
</dbReference>
<dbReference type="Pfam" id="PF00561">
    <property type="entry name" value="Abhydrolase_1"/>
    <property type="match status" value="1"/>
</dbReference>
<evidence type="ECO:0000259" key="1">
    <source>
        <dbReference type="Pfam" id="PF00561"/>
    </source>
</evidence>
<protein>
    <submittedName>
        <fullName evidence="2">Alpha/beta hydrolase</fullName>
    </submittedName>
</protein>
<gene>
    <name evidence="2" type="ORF">EI983_16790</name>
</gene>
<dbReference type="Gene3D" id="3.40.50.1820">
    <property type="entry name" value="alpha/beta hydrolase"/>
    <property type="match status" value="1"/>
</dbReference>
<accession>A0A6I6ISZ1</accession>
<keyword evidence="3" id="KW-1185">Reference proteome</keyword>
<dbReference type="KEGG" id="rom:EI983_16790"/>
<dbReference type="GO" id="GO:0016787">
    <property type="term" value="F:hydrolase activity"/>
    <property type="evidence" value="ECO:0007669"/>
    <property type="project" value="UniProtKB-KW"/>
</dbReference>
<dbReference type="EMBL" id="CP034348">
    <property type="protein sequence ID" value="QGX99835.1"/>
    <property type="molecule type" value="Genomic_DNA"/>
</dbReference>
<proteinExistence type="predicted"/>
<reference evidence="3" key="1">
    <citation type="submission" date="2018-12" db="EMBL/GenBank/DDBJ databases">
        <title>Complete genome sequence of Roseovarius sp. MME-070.</title>
        <authorList>
            <person name="Nam Y.-D."/>
            <person name="Kang J."/>
            <person name="Chung W.-H."/>
            <person name="Park Y.S."/>
        </authorList>
    </citation>
    <scope>NUCLEOTIDE SEQUENCE [LARGE SCALE GENOMIC DNA]</scope>
    <source>
        <strain evidence="3">MME-070</strain>
    </source>
</reference>
<dbReference type="OrthoDB" id="9804723at2"/>
<dbReference type="Proteomes" id="UP000428330">
    <property type="component" value="Chromosome"/>
</dbReference>
<dbReference type="InterPro" id="IPR050266">
    <property type="entry name" value="AB_hydrolase_sf"/>
</dbReference>
<name>A0A6I6ISZ1_9RHOB</name>
<dbReference type="InterPro" id="IPR029058">
    <property type="entry name" value="AB_hydrolase_fold"/>
</dbReference>
<sequence length="308" mass="34031">MPRIEVNGTVLNVTHLPQRRGQGGTPLLFVHGLAASSAFWYMAGAPLLARLGDCLLYDLRGHGKSAVPDDGFGVTTMANDLLGLMDQLELPRVHLVAHSFGGMISLLAALKAPERVASLILADVRVRPLQQKLDLPVRKIPPRLAERLEKIGVEMQSISDQDDGIDYLKTVARIQLAAGEEANELLREIYHHPQLFRNRKTAEKWIALTERASFVEDLKHGESFTARDLKALTQPMLVMYGTRSTTGPSAQAISRLCRNSILHPVPDVGHFFPMTQPRLFLRPAARFLRAVNAGRSSFPKTVGPLSRD</sequence>
<dbReference type="SUPFAM" id="SSF53474">
    <property type="entry name" value="alpha/beta-Hydrolases"/>
    <property type="match status" value="1"/>
</dbReference>
<evidence type="ECO:0000313" key="2">
    <source>
        <dbReference type="EMBL" id="QGX99835.1"/>
    </source>
</evidence>
<feature type="domain" description="AB hydrolase-1" evidence="1">
    <location>
        <begin position="26"/>
        <end position="128"/>
    </location>
</feature>
<dbReference type="InterPro" id="IPR000073">
    <property type="entry name" value="AB_hydrolase_1"/>
</dbReference>
<dbReference type="AlphaFoldDB" id="A0A6I6ISZ1"/>
<dbReference type="RefSeq" id="WP_157708516.1">
    <property type="nucleotide sequence ID" value="NZ_CP034348.1"/>
</dbReference>
<evidence type="ECO:0000313" key="3">
    <source>
        <dbReference type="Proteomes" id="UP000428330"/>
    </source>
</evidence>
<keyword evidence="2" id="KW-0378">Hydrolase</keyword>
<organism evidence="2 3">
    <name type="scientific">Roseovarius faecimaris</name>
    <dbReference type="NCBI Taxonomy" id="2494550"/>
    <lineage>
        <taxon>Bacteria</taxon>
        <taxon>Pseudomonadati</taxon>
        <taxon>Pseudomonadota</taxon>
        <taxon>Alphaproteobacteria</taxon>
        <taxon>Rhodobacterales</taxon>
        <taxon>Roseobacteraceae</taxon>
        <taxon>Roseovarius</taxon>
    </lineage>
</organism>